<evidence type="ECO:0000313" key="9">
    <source>
        <dbReference type="EMBL" id="MDG4717892.1"/>
    </source>
</evidence>
<keyword evidence="7" id="KW-0812">Transmembrane</keyword>
<dbReference type="Pfam" id="PF00034">
    <property type="entry name" value="Cytochrom_C"/>
    <property type="match status" value="1"/>
</dbReference>
<sequence>MPETKKLKRQTAQKAALLAQLFQERSMVRASLWLVMAATMTMIGVLLSSSIAFASDDVQRGEKLFTRCQACHSLVQGVNKSGPSLFGIADRPSAAVEGYRYSKAMEGAGVVWNEENLKSFLASPRKFIPGVKMSFAIRKQEELDDLVAFLRAQSHE</sequence>
<keyword evidence="1" id="KW-0813">Transport</keyword>
<organism evidence="9 10">
    <name type="scientific">Thalassospira aquimaris</name>
    <dbReference type="NCBI Taxonomy" id="3037796"/>
    <lineage>
        <taxon>Bacteria</taxon>
        <taxon>Pseudomonadati</taxon>
        <taxon>Pseudomonadota</taxon>
        <taxon>Alphaproteobacteria</taxon>
        <taxon>Rhodospirillales</taxon>
        <taxon>Thalassospiraceae</taxon>
        <taxon>Thalassospira</taxon>
    </lineage>
</organism>
<reference evidence="9 10" key="1">
    <citation type="submission" date="2023-03" db="EMBL/GenBank/DDBJ databases">
        <title>Strain FZY0004 represents a novel species in the genus Thalassospira isolated from seawater.</title>
        <authorList>
            <person name="Fu Z.-Y."/>
        </authorList>
    </citation>
    <scope>NUCLEOTIDE SEQUENCE [LARGE SCALE GENOMIC DNA]</scope>
    <source>
        <strain evidence="9 10">FZY0004</strain>
    </source>
</reference>
<feature type="domain" description="Cytochrome c" evidence="8">
    <location>
        <begin position="56"/>
        <end position="154"/>
    </location>
</feature>
<accession>A0ABT6G761</accession>
<evidence type="ECO:0000256" key="6">
    <source>
        <dbReference type="PROSITE-ProRule" id="PRU00433"/>
    </source>
</evidence>
<keyword evidence="4" id="KW-0249">Electron transport</keyword>
<feature type="transmembrane region" description="Helical" evidence="7">
    <location>
        <begin position="32"/>
        <end position="54"/>
    </location>
</feature>
<evidence type="ECO:0000256" key="3">
    <source>
        <dbReference type="ARBA" id="ARBA00022723"/>
    </source>
</evidence>
<evidence type="ECO:0000313" key="10">
    <source>
        <dbReference type="Proteomes" id="UP001529180"/>
    </source>
</evidence>
<comment type="caution">
    <text evidence="9">The sequence shown here is derived from an EMBL/GenBank/DDBJ whole genome shotgun (WGS) entry which is preliminary data.</text>
</comment>
<dbReference type="InterPro" id="IPR002327">
    <property type="entry name" value="Cyt_c_1A/1B"/>
</dbReference>
<gene>
    <name evidence="9" type="ORF">P7680_02730</name>
</gene>
<dbReference type="SUPFAM" id="SSF46626">
    <property type="entry name" value="Cytochrome c"/>
    <property type="match status" value="1"/>
</dbReference>
<evidence type="ECO:0000256" key="2">
    <source>
        <dbReference type="ARBA" id="ARBA00022617"/>
    </source>
</evidence>
<keyword evidence="3 6" id="KW-0479">Metal-binding</keyword>
<dbReference type="PRINTS" id="PR00604">
    <property type="entry name" value="CYTCHRMECIAB"/>
</dbReference>
<name>A0ABT6G761_9PROT</name>
<dbReference type="InterPro" id="IPR036909">
    <property type="entry name" value="Cyt_c-like_dom_sf"/>
</dbReference>
<keyword evidence="7" id="KW-0472">Membrane</keyword>
<evidence type="ECO:0000259" key="8">
    <source>
        <dbReference type="PROSITE" id="PS51007"/>
    </source>
</evidence>
<dbReference type="PANTHER" id="PTHR11961">
    <property type="entry name" value="CYTOCHROME C"/>
    <property type="match status" value="1"/>
</dbReference>
<dbReference type="EMBL" id="JARSBO010000001">
    <property type="protein sequence ID" value="MDG4717892.1"/>
    <property type="molecule type" value="Genomic_DNA"/>
</dbReference>
<evidence type="ECO:0000256" key="7">
    <source>
        <dbReference type="SAM" id="Phobius"/>
    </source>
</evidence>
<keyword evidence="2 6" id="KW-0349">Heme</keyword>
<proteinExistence type="predicted"/>
<dbReference type="Gene3D" id="1.10.760.10">
    <property type="entry name" value="Cytochrome c-like domain"/>
    <property type="match status" value="1"/>
</dbReference>
<evidence type="ECO:0000256" key="4">
    <source>
        <dbReference type="ARBA" id="ARBA00022982"/>
    </source>
</evidence>
<evidence type="ECO:0000256" key="5">
    <source>
        <dbReference type="ARBA" id="ARBA00023004"/>
    </source>
</evidence>
<keyword evidence="5 6" id="KW-0408">Iron</keyword>
<dbReference type="Proteomes" id="UP001529180">
    <property type="component" value="Unassembled WGS sequence"/>
</dbReference>
<keyword evidence="7" id="KW-1133">Transmembrane helix</keyword>
<keyword evidence="10" id="KW-1185">Reference proteome</keyword>
<protein>
    <submittedName>
        <fullName evidence="9">Cytochrome c family protein</fullName>
    </submittedName>
</protein>
<dbReference type="PROSITE" id="PS51007">
    <property type="entry name" value="CYTC"/>
    <property type="match status" value="1"/>
</dbReference>
<dbReference type="InterPro" id="IPR009056">
    <property type="entry name" value="Cyt_c-like_dom"/>
</dbReference>
<evidence type="ECO:0000256" key="1">
    <source>
        <dbReference type="ARBA" id="ARBA00022448"/>
    </source>
</evidence>
<dbReference type="RefSeq" id="WP_114103844.1">
    <property type="nucleotide sequence ID" value="NZ_JARSBO010000001.1"/>
</dbReference>